<comment type="caution">
    <text evidence="1">The sequence shown here is derived from an EMBL/GenBank/DDBJ whole genome shotgun (WGS) entry which is preliminary data.</text>
</comment>
<feature type="non-terminal residue" evidence="1">
    <location>
        <position position="1"/>
    </location>
</feature>
<dbReference type="AlphaFoldDB" id="A0A9N8Z5W6"/>
<reference evidence="1" key="1">
    <citation type="submission" date="2021-06" db="EMBL/GenBank/DDBJ databases">
        <authorList>
            <person name="Kallberg Y."/>
            <person name="Tangrot J."/>
            <person name="Rosling A."/>
        </authorList>
    </citation>
    <scope>NUCLEOTIDE SEQUENCE</scope>
    <source>
        <strain evidence="1">FL130A</strain>
    </source>
</reference>
<dbReference type="EMBL" id="CAJVPS010000306">
    <property type="protein sequence ID" value="CAG8475101.1"/>
    <property type="molecule type" value="Genomic_DNA"/>
</dbReference>
<gene>
    <name evidence="1" type="ORF">ALEPTO_LOCUS2201</name>
</gene>
<name>A0A9N8Z5W6_9GLOM</name>
<proteinExistence type="predicted"/>
<keyword evidence="2" id="KW-1185">Reference proteome</keyword>
<organism evidence="1 2">
    <name type="scientific">Ambispora leptoticha</name>
    <dbReference type="NCBI Taxonomy" id="144679"/>
    <lineage>
        <taxon>Eukaryota</taxon>
        <taxon>Fungi</taxon>
        <taxon>Fungi incertae sedis</taxon>
        <taxon>Mucoromycota</taxon>
        <taxon>Glomeromycotina</taxon>
        <taxon>Glomeromycetes</taxon>
        <taxon>Archaeosporales</taxon>
        <taxon>Ambisporaceae</taxon>
        <taxon>Ambispora</taxon>
    </lineage>
</organism>
<sequence length="77" mass="8607">ADLALLAPDIPLDDAILTRLNLDLLFDCHLVDGTEEITETKSERIMTASRARLPLAGALRERPQTINMDYLEAHEGY</sequence>
<evidence type="ECO:0000313" key="2">
    <source>
        <dbReference type="Proteomes" id="UP000789508"/>
    </source>
</evidence>
<evidence type="ECO:0000313" key="1">
    <source>
        <dbReference type="EMBL" id="CAG8475101.1"/>
    </source>
</evidence>
<protein>
    <submittedName>
        <fullName evidence="1">7615_t:CDS:1</fullName>
    </submittedName>
</protein>
<accession>A0A9N8Z5W6</accession>
<dbReference type="Proteomes" id="UP000789508">
    <property type="component" value="Unassembled WGS sequence"/>
</dbReference>